<sequence>MNVRVLRKWCLMRTLMYLWIVACTLLMMVVTCEAASAMHITPSFISPARNSTSHHRWAPLVTHQRPHVDFVTQPEQKLPRQERIFPDRGMHGQILLQRIIAAARRTPSMPQWMRTHQRPRLKVGVHDEASSSYLMRAPYGRNRRESRYRPKGRQRRYCSARDPTALAFEAPTVFEGKVRSMSSDRRANFSATFEVKDIHKNQSPFKLPSMVRLQFTFGNTSECDIYREKFRPRGNVRDELEQGKVYFLFLKQITLGNFTIIGQPIKKTKKTLQEVKTGASEKYGQRASIEFLTENLPVREGKKVRLICRVKGQPPPKITWYKDGSSIKRNRTRYTFSHFKRRSILIIESVGKNDTGQYECRAKNKLAKQPVTRTMFLRVDDQPDQNWENCPLEGTEYCLNGGTCLYFSAVEEPACQCPEGFMGNRCETKNPTNPQTSTYNKEQCGKK</sequence>
<dbReference type="InterPro" id="IPR003598">
    <property type="entry name" value="Ig_sub2"/>
</dbReference>
<dbReference type="Gene3D" id="2.60.40.10">
    <property type="entry name" value="Immunoglobulins"/>
    <property type="match status" value="1"/>
</dbReference>
<evidence type="ECO:0000313" key="7">
    <source>
        <dbReference type="EnsemblMetazoa" id="LLOJ001534-PA"/>
    </source>
</evidence>
<dbReference type="PROSITE" id="PS50835">
    <property type="entry name" value="IG_LIKE"/>
    <property type="match status" value="1"/>
</dbReference>
<dbReference type="InterPro" id="IPR013098">
    <property type="entry name" value="Ig_I-set"/>
</dbReference>
<evidence type="ECO:0000256" key="3">
    <source>
        <dbReference type="PROSITE-ProRule" id="PRU00076"/>
    </source>
</evidence>
<evidence type="ECO:0000259" key="6">
    <source>
        <dbReference type="PROSITE" id="PS50835"/>
    </source>
</evidence>
<dbReference type="PANTHER" id="PTHR14340:SF9">
    <property type="entry name" value="FIBRONECTIN TYPE-III DOMAIN-CONTAINING PROTEIN"/>
    <property type="match status" value="1"/>
</dbReference>
<dbReference type="AlphaFoldDB" id="A0A1B0EW48"/>
<dbReference type="EMBL" id="AJWK01005324">
    <property type="status" value="NOT_ANNOTATED_CDS"/>
    <property type="molecule type" value="Genomic_DNA"/>
</dbReference>
<dbReference type="Pfam" id="PF00008">
    <property type="entry name" value="EGF"/>
    <property type="match status" value="1"/>
</dbReference>
<protein>
    <recommendedName>
        <fullName evidence="9">Protein vein</fullName>
    </recommendedName>
</protein>
<proteinExistence type="predicted"/>
<feature type="disulfide bond" evidence="3">
    <location>
        <begin position="398"/>
        <end position="415"/>
    </location>
</feature>
<feature type="disulfide bond" evidence="3">
    <location>
        <begin position="417"/>
        <end position="426"/>
    </location>
</feature>
<evidence type="ECO:0000259" key="5">
    <source>
        <dbReference type="PROSITE" id="PS50026"/>
    </source>
</evidence>
<dbReference type="PROSITE" id="PS50026">
    <property type="entry name" value="EGF_3"/>
    <property type="match status" value="1"/>
</dbReference>
<dbReference type="InterPro" id="IPR013783">
    <property type="entry name" value="Ig-like_fold"/>
</dbReference>
<feature type="domain" description="Ig-like" evidence="6">
    <location>
        <begin position="287"/>
        <end position="372"/>
    </location>
</feature>
<dbReference type="EnsemblMetazoa" id="LLOJ001534-RA">
    <property type="protein sequence ID" value="LLOJ001534-PA"/>
    <property type="gene ID" value="LLOJ001534"/>
</dbReference>
<dbReference type="SUPFAM" id="SSF57196">
    <property type="entry name" value="EGF/Laminin"/>
    <property type="match status" value="1"/>
</dbReference>
<dbReference type="PROSITE" id="PS00022">
    <property type="entry name" value="EGF_1"/>
    <property type="match status" value="1"/>
</dbReference>
<feature type="signal peptide" evidence="4">
    <location>
        <begin position="1"/>
        <end position="34"/>
    </location>
</feature>
<dbReference type="InterPro" id="IPR057777">
    <property type="entry name" value="Beta-barrel_vein"/>
</dbReference>
<evidence type="ECO:0000256" key="1">
    <source>
        <dbReference type="ARBA" id="ARBA00023157"/>
    </source>
</evidence>
<dbReference type="InterPro" id="IPR007110">
    <property type="entry name" value="Ig-like_dom"/>
</dbReference>
<dbReference type="EMBL" id="AJWK01005323">
    <property type="status" value="NOT_ANNOTATED_CDS"/>
    <property type="molecule type" value="Genomic_DNA"/>
</dbReference>
<keyword evidence="8" id="KW-1185">Reference proteome</keyword>
<dbReference type="InterPro" id="IPR003599">
    <property type="entry name" value="Ig_sub"/>
</dbReference>
<dbReference type="SMART" id="SM00409">
    <property type="entry name" value="IG"/>
    <property type="match status" value="1"/>
</dbReference>
<dbReference type="FunFam" id="2.60.40.10:FF:000032">
    <property type="entry name" value="palladin isoform X1"/>
    <property type="match status" value="1"/>
</dbReference>
<dbReference type="Pfam" id="PF07679">
    <property type="entry name" value="I-set"/>
    <property type="match status" value="1"/>
</dbReference>
<reference evidence="7" key="1">
    <citation type="submission" date="2020-05" db="UniProtKB">
        <authorList>
            <consortium name="EnsemblMetazoa"/>
        </authorList>
    </citation>
    <scope>IDENTIFICATION</scope>
    <source>
        <strain evidence="7">Jacobina</strain>
    </source>
</reference>
<dbReference type="VEuPathDB" id="VectorBase:LLONM1_005355"/>
<keyword evidence="2" id="KW-0393">Immunoglobulin domain</keyword>
<evidence type="ECO:0000313" key="8">
    <source>
        <dbReference type="Proteomes" id="UP000092461"/>
    </source>
</evidence>
<keyword evidence="1 3" id="KW-1015">Disulfide bond</keyword>
<evidence type="ECO:0000256" key="4">
    <source>
        <dbReference type="SAM" id="SignalP"/>
    </source>
</evidence>
<dbReference type="PANTHER" id="PTHR14340">
    <property type="entry name" value="MICROFIBRIL-ASSOCIATED GLYCOPROTEIN 3"/>
    <property type="match status" value="1"/>
</dbReference>
<dbReference type="SMART" id="SM00181">
    <property type="entry name" value="EGF"/>
    <property type="match status" value="1"/>
</dbReference>
<dbReference type="EMBL" id="AJWK01005322">
    <property type="status" value="NOT_ANNOTATED_CDS"/>
    <property type="molecule type" value="Genomic_DNA"/>
</dbReference>
<dbReference type="CDD" id="cd00054">
    <property type="entry name" value="EGF_CA"/>
    <property type="match status" value="1"/>
</dbReference>
<dbReference type="CDD" id="cd00096">
    <property type="entry name" value="Ig"/>
    <property type="match status" value="1"/>
</dbReference>
<dbReference type="Proteomes" id="UP000092461">
    <property type="component" value="Unassembled WGS sequence"/>
</dbReference>
<evidence type="ECO:0008006" key="9">
    <source>
        <dbReference type="Google" id="ProtNLM"/>
    </source>
</evidence>
<name>A0A1B0EW48_LUTLO</name>
<dbReference type="InterPro" id="IPR000742">
    <property type="entry name" value="EGF"/>
</dbReference>
<accession>A0A1B0EW48</accession>
<organism evidence="7 8">
    <name type="scientific">Lutzomyia longipalpis</name>
    <name type="common">Sand fly</name>
    <dbReference type="NCBI Taxonomy" id="7200"/>
    <lineage>
        <taxon>Eukaryota</taxon>
        <taxon>Metazoa</taxon>
        <taxon>Ecdysozoa</taxon>
        <taxon>Arthropoda</taxon>
        <taxon>Hexapoda</taxon>
        <taxon>Insecta</taxon>
        <taxon>Pterygota</taxon>
        <taxon>Neoptera</taxon>
        <taxon>Endopterygota</taxon>
        <taxon>Diptera</taxon>
        <taxon>Nematocera</taxon>
        <taxon>Psychodoidea</taxon>
        <taxon>Psychodidae</taxon>
        <taxon>Lutzomyia</taxon>
        <taxon>Lutzomyia</taxon>
    </lineage>
</organism>
<keyword evidence="3" id="KW-0245">EGF-like domain</keyword>
<dbReference type="VEuPathDB" id="VectorBase:LLOJ001534"/>
<dbReference type="Gene3D" id="2.10.25.10">
    <property type="entry name" value="Laminin"/>
    <property type="match status" value="1"/>
</dbReference>
<keyword evidence="4" id="KW-0732">Signal</keyword>
<dbReference type="InterPro" id="IPR036179">
    <property type="entry name" value="Ig-like_dom_sf"/>
</dbReference>
<dbReference type="PROSITE" id="PS01186">
    <property type="entry name" value="EGF_2"/>
    <property type="match status" value="1"/>
</dbReference>
<comment type="caution">
    <text evidence="3">Lacks conserved residue(s) required for the propagation of feature annotation.</text>
</comment>
<dbReference type="SMART" id="SM00408">
    <property type="entry name" value="IGc2"/>
    <property type="match status" value="1"/>
</dbReference>
<feature type="chain" id="PRO_5008407062" description="Protein vein" evidence="4">
    <location>
        <begin position="35"/>
        <end position="447"/>
    </location>
</feature>
<dbReference type="Pfam" id="PF24700">
    <property type="entry name" value="Vein_beta-barrel"/>
    <property type="match status" value="1"/>
</dbReference>
<feature type="domain" description="EGF-like" evidence="5">
    <location>
        <begin position="386"/>
        <end position="427"/>
    </location>
</feature>
<dbReference type="SUPFAM" id="SSF48726">
    <property type="entry name" value="Immunoglobulin"/>
    <property type="match status" value="1"/>
</dbReference>
<evidence type="ECO:0000256" key="2">
    <source>
        <dbReference type="ARBA" id="ARBA00023319"/>
    </source>
</evidence>